<dbReference type="AlphaFoldDB" id="L1IYC2"/>
<keyword evidence="2" id="KW-0789">Thiol protease inhibitor</keyword>
<feature type="chain" id="PRO_5008770702" description="Proteinase inhibitor I42 chagasin domain-containing protein" evidence="3">
    <location>
        <begin position="29"/>
        <end position="144"/>
    </location>
</feature>
<sequence length="144" mass="15255">MAPLQRAAMSATLLLLAAALMNAGGVTGQGTSGAPPTSQATVQIDQQKTDYRTSVLKDGTVRIEMNSTPSTGYMWVIKSMGSGLEKKSSDFIPPSTQMPGAGGKQVFVLDAKSVGTQVVDLAYRRSWEKEDAYQAKVEIDVTAP</sequence>
<dbReference type="PANTHER" id="PTHR36530">
    <property type="entry name" value="INHIBITOR OF CYSTEINE PEPTIDASE"/>
    <property type="match status" value="1"/>
</dbReference>
<proteinExistence type="predicted"/>
<evidence type="ECO:0000256" key="3">
    <source>
        <dbReference type="SAM" id="SignalP"/>
    </source>
</evidence>
<evidence type="ECO:0000256" key="1">
    <source>
        <dbReference type="ARBA" id="ARBA00022690"/>
    </source>
</evidence>
<dbReference type="PaxDb" id="55529-EKX40805"/>
<keyword evidence="7" id="KW-1185">Reference proteome</keyword>
<dbReference type="SUPFAM" id="SSF141066">
    <property type="entry name" value="ICP-like"/>
    <property type="match status" value="1"/>
</dbReference>
<evidence type="ECO:0000313" key="5">
    <source>
        <dbReference type="EMBL" id="EKX40805.1"/>
    </source>
</evidence>
<organism evidence="5">
    <name type="scientific">Guillardia theta (strain CCMP2712)</name>
    <name type="common">Cryptophyte</name>
    <dbReference type="NCBI Taxonomy" id="905079"/>
    <lineage>
        <taxon>Eukaryota</taxon>
        <taxon>Cryptophyceae</taxon>
        <taxon>Pyrenomonadales</taxon>
        <taxon>Geminigeraceae</taxon>
        <taxon>Guillardia</taxon>
    </lineage>
</organism>
<dbReference type="OrthoDB" id="238326at2759"/>
<dbReference type="InterPro" id="IPR018990">
    <property type="entry name" value="Prot_inh_I42_chagasin"/>
</dbReference>
<feature type="domain" description="Proteinase inhibitor I42 chagasin" evidence="4">
    <location>
        <begin position="57"/>
        <end position="137"/>
    </location>
</feature>
<dbReference type="KEGG" id="gtt:GUITHDRAFT_113072"/>
<dbReference type="PANTHER" id="PTHR36530:SF1">
    <property type="entry name" value="AMOEBIASIN-1"/>
    <property type="match status" value="1"/>
</dbReference>
<feature type="signal peptide" evidence="3">
    <location>
        <begin position="1"/>
        <end position="28"/>
    </location>
</feature>
<dbReference type="Pfam" id="PF09394">
    <property type="entry name" value="Inhibitor_I42"/>
    <property type="match status" value="1"/>
</dbReference>
<dbReference type="HOGENOM" id="CLU_1800159_0_0_1"/>
<evidence type="ECO:0000313" key="7">
    <source>
        <dbReference type="Proteomes" id="UP000011087"/>
    </source>
</evidence>
<evidence type="ECO:0000256" key="2">
    <source>
        <dbReference type="ARBA" id="ARBA00022704"/>
    </source>
</evidence>
<dbReference type="RefSeq" id="XP_005827785.1">
    <property type="nucleotide sequence ID" value="XM_005827728.1"/>
</dbReference>
<name>L1IYC2_GUITC</name>
<keyword evidence="1" id="KW-0646">Protease inhibitor</keyword>
<reference evidence="5 7" key="1">
    <citation type="journal article" date="2012" name="Nature">
        <title>Algal genomes reveal evolutionary mosaicism and the fate of nucleomorphs.</title>
        <authorList>
            <consortium name="DOE Joint Genome Institute"/>
            <person name="Curtis B.A."/>
            <person name="Tanifuji G."/>
            <person name="Burki F."/>
            <person name="Gruber A."/>
            <person name="Irimia M."/>
            <person name="Maruyama S."/>
            <person name="Arias M.C."/>
            <person name="Ball S.G."/>
            <person name="Gile G.H."/>
            <person name="Hirakawa Y."/>
            <person name="Hopkins J.F."/>
            <person name="Kuo A."/>
            <person name="Rensing S.A."/>
            <person name="Schmutz J."/>
            <person name="Symeonidi A."/>
            <person name="Elias M."/>
            <person name="Eveleigh R.J."/>
            <person name="Herman E.K."/>
            <person name="Klute M.J."/>
            <person name="Nakayama T."/>
            <person name="Obornik M."/>
            <person name="Reyes-Prieto A."/>
            <person name="Armbrust E.V."/>
            <person name="Aves S.J."/>
            <person name="Beiko R.G."/>
            <person name="Coutinho P."/>
            <person name="Dacks J.B."/>
            <person name="Durnford D.G."/>
            <person name="Fast N.M."/>
            <person name="Green B.R."/>
            <person name="Grisdale C.J."/>
            <person name="Hempel F."/>
            <person name="Henrissat B."/>
            <person name="Hoppner M.P."/>
            <person name="Ishida K."/>
            <person name="Kim E."/>
            <person name="Koreny L."/>
            <person name="Kroth P.G."/>
            <person name="Liu Y."/>
            <person name="Malik S.B."/>
            <person name="Maier U.G."/>
            <person name="McRose D."/>
            <person name="Mock T."/>
            <person name="Neilson J.A."/>
            <person name="Onodera N.T."/>
            <person name="Poole A.M."/>
            <person name="Pritham E.J."/>
            <person name="Richards T.A."/>
            <person name="Rocap G."/>
            <person name="Roy S.W."/>
            <person name="Sarai C."/>
            <person name="Schaack S."/>
            <person name="Shirato S."/>
            <person name="Slamovits C.H."/>
            <person name="Spencer D.F."/>
            <person name="Suzuki S."/>
            <person name="Worden A.Z."/>
            <person name="Zauner S."/>
            <person name="Barry K."/>
            <person name="Bell C."/>
            <person name="Bharti A.K."/>
            <person name="Crow J.A."/>
            <person name="Grimwood J."/>
            <person name="Kramer R."/>
            <person name="Lindquist E."/>
            <person name="Lucas S."/>
            <person name="Salamov A."/>
            <person name="McFadden G.I."/>
            <person name="Lane C.E."/>
            <person name="Keeling P.J."/>
            <person name="Gray M.W."/>
            <person name="Grigoriev I.V."/>
            <person name="Archibald J.M."/>
        </authorList>
    </citation>
    <scope>NUCLEOTIDE SEQUENCE</scope>
    <source>
        <strain evidence="5 7">CCMP2712</strain>
    </source>
</reference>
<dbReference type="InterPro" id="IPR036331">
    <property type="entry name" value="Chagasin-like_sf"/>
</dbReference>
<dbReference type="InterPro" id="IPR052781">
    <property type="entry name" value="Cys_protease_inhibitor_I42"/>
</dbReference>
<protein>
    <recommendedName>
        <fullName evidence="4">Proteinase inhibitor I42 chagasin domain-containing protein</fullName>
    </recommendedName>
</protein>
<dbReference type="GeneID" id="17297547"/>
<keyword evidence="3" id="KW-0732">Signal</keyword>
<evidence type="ECO:0000259" key="4">
    <source>
        <dbReference type="Pfam" id="PF09394"/>
    </source>
</evidence>
<dbReference type="GO" id="GO:0004869">
    <property type="term" value="F:cysteine-type endopeptidase inhibitor activity"/>
    <property type="evidence" value="ECO:0007669"/>
    <property type="project" value="UniProtKB-KW"/>
</dbReference>
<dbReference type="EnsemblProtists" id="EKX40805">
    <property type="protein sequence ID" value="EKX40805"/>
    <property type="gene ID" value="GUITHDRAFT_113072"/>
</dbReference>
<dbReference type="Proteomes" id="UP000011087">
    <property type="component" value="Unassembled WGS sequence"/>
</dbReference>
<dbReference type="EMBL" id="JH993028">
    <property type="protein sequence ID" value="EKX40805.1"/>
    <property type="molecule type" value="Genomic_DNA"/>
</dbReference>
<evidence type="ECO:0000313" key="6">
    <source>
        <dbReference type="EnsemblProtists" id="EKX40805"/>
    </source>
</evidence>
<accession>L1IYC2</accession>
<reference evidence="6" key="3">
    <citation type="submission" date="2016-03" db="UniProtKB">
        <authorList>
            <consortium name="EnsemblProtists"/>
        </authorList>
    </citation>
    <scope>IDENTIFICATION</scope>
</reference>
<dbReference type="Gene3D" id="2.60.40.2020">
    <property type="match status" value="1"/>
</dbReference>
<reference evidence="7" key="2">
    <citation type="submission" date="2012-11" db="EMBL/GenBank/DDBJ databases">
        <authorList>
            <person name="Kuo A."/>
            <person name="Curtis B.A."/>
            <person name="Tanifuji G."/>
            <person name="Burki F."/>
            <person name="Gruber A."/>
            <person name="Irimia M."/>
            <person name="Maruyama S."/>
            <person name="Arias M.C."/>
            <person name="Ball S.G."/>
            <person name="Gile G.H."/>
            <person name="Hirakawa Y."/>
            <person name="Hopkins J.F."/>
            <person name="Rensing S.A."/>
            <person name="Schmutz J."/>
            <person name="Symeonidi A."/>
            <person name="Elias M."/>
            <person name="Eveleigh R.J."/>
            <person name="Herman E.K."/>
            <person name="Klute M.J."/>
            <person name="Nakayama T."/>
            <person name="Obornik M."/>
            <person name="Reyes-Prieto A."/>
            <person name="Armbrust E.V."/>
            <person name="Aves S.J."/>
            <person name="Beiko R.G."/>
            <person name="Coutinho P."/>
            <person name="Dacks J.B."/>
            <person name="Durnford D.G."/>
            <person name="Fast N.M."/>
            <person name="Green B.R."/>
            <person name="Grisdale C."/>
            <person name="Hempe F."/>
            <person name="Henrissat B."/>
            <person name="Hoppner M.P."/>
            <person name="Ishida K.-I."/>
            <person name="Kim E."/>
            <person name="Koreny L."/>
            <person name="Kroth P.G."/>
            <person name="Liu Y."/>
            <person name="Malik S.-B."/>
            <person name="Maier U.G."/>
            <person name="McRose D."/>
            <person name="Mock T."/>
            <person name="Neilson J.A."/>
            <person name="Onodera N.T."/>
            <person name="Poole A.M."/>
            <person name="Pritham E.J."/>
            <person name="Richards T.A."/>
            <person name="Rocap G."/>
            <person name="Roy S.W."/>
            <person name="Sarai C."/>
            <person name="Schaack S."/>
            <person name="Shirato S."/>
            <person name="Slamovits C.H."/>
            <person name="Spencer D.F."/>
            <person name="Suzuki S."/>
            <person name="Worden A.Z."/>
            <person name="Zauner S."/>
            <person name="Barry K."/>
            <person name="Bell C."/>
            <person name="Bharti A.K."/>
            <person name="Crow J.A."/>
            <person name="Grimwood J."/>
            <person name="Kramer R."/>
            <person name="Lindquist E."/>
            <person name="Lucas S."/>
            <person name="Salamov A."/>
            <person name="McFadden G.I."/>
            <person name="Lane C.E."/>
            <person name="Keeling P.J."/>
            <person name="Gray M.W."/>
            <person name="Grigoriev I.V."/>
            <person name="Archibald J.M."/>
        </authorList>
    </citation>
    <scope>NUCLEOTIDE SEQUENCE</scope>
    <source>
        <strain evidence="7">CCMP2712</strain>
    </source>
</reference>
<gene>
    <name evidence="5" type="ORF">GUITHDRAFT_113072</name>
</gene>